<feature type="region of interest" description="Disordered" evidence="1">
    <location>
        <begin position="68"/>
        <end position="88"/>
    </location>
</feature>
<evidence type="ECO:0000313" key="3">
    <source>
        <dbReference type="Proteomes" id="UP000308199"/>
    </source>
</evidence>
<protein>
    <submittedName>
        <fullName evidence="2">Uncharacterized protein</fullName>
    </submittedName>
</protein>
<accession>A0A4S4L3X9</accession>
<dbReference type="OrthoDB" id="17089at2759"/>
<evidence type="ECO:0000313" key="2">
    <source>
        <dbReference type="EMBL" id="THH06025.1"/>
    </source>
</evidence>
<dbReference type="PANTHER" id="PTHR28106:SF1">
    <property type="entry name" value="MITOCHONDRIAL ATPASE COMPLEX SUBUNIT ATP10"/>
    <property type="match status" value="1"/>
</dbReference>
<proteinExistence type="predicted"/>
<dbReference type="InterPro" id="IPR007849">
    <property type="entry name" value="ATP10"/>
</dbReference>
<dbReference type="PANTHER" id="PTHR28106">
    <property type="entry name" value="MITOCHONDRIAL ATPASE COMPLEX SUBUNIT ATP10"/>
    <property type="match status" value="1"/>
</dbReference>
<organism evidence="2 3">
    <name type="scientific">Phellinidium pouzarii</name>
    <dbReference type="NCBI Taxonomy" id="167371"/>
    <lineage>
        <taxon>Eukaryota</taxon>
        <taxon>Fungi</taxon>
        <taxon>Dikarya</taxon>
        <taxon>Basidiomycota</taxon>
        <taxon>Agaricomycotina</taxon>
        <taxon>Agaricomycetes</taxon>
        <taxon>Hymenochaetales</taxon>
        <taxon>Hymenochaetaceae</taxon>
        <taxon>Phellinidium</taxon>
    </lineage>
</organism>
<dbReference type="AlphaFoldDB" id="A0A4S4L3X9"/>
<dbReference type="EMBL" id="SGPK01000221">
    <property type="protein sequence ID" value="THH06025.1"/>
    <property type="molecule type" value="Genomic_DNA"/>
</dbReference>
<dbReference type="Pfam" id="PF05176">
    <property type="entry name" value="ATP-synt_10"/>
    <property type="match status" value="1"/>
</dbReference>
<evidence type="ECO:0000256" key="1">
    <source>
        <dbReference type="SAM" id="MobiDB-lite"/>
    </source>
</evidence>
<gene>
    <name evidence="2" type="ORF">EW145_g4364</name>
</gene>
<sequence length="308" mass="34252">MLSRTVARHLPLRRAIDRGFFRSVNDGALPYIAVTTSRCRYKSSASTLASEASSSTVASASSSAATSSKKGALPYLPRPLGVQEPPTTLRKSWRDDAMALMDQDVRLARRKHIVKEATKGYYSDLNAIRTHGGKTWIAPQTLVREDHALYFPDISGTTLLDKNIAHTTDICKGKVSVVAMLSTAISEEHIDSFVRETNEEFLSNPHYRFVQINLQENIAKAFLVSLYVSSLRRKIPEELHSTYLMSKQNMEYAREPLGMNNKHIGFVYLLDQNLRVRWAGGGLATAEESASLRTCAKVLLDRMGKSGS</sequence>
<dbReference type="GO" id="GO:0033615">
    <property type="term" value="P:mitochondrial proton-transporting ATP synthase complex assembly"/>
    <property type="evidence" value="ECO:0007669"/>
    <property type="project" value="TreeGrafter"/>
</dbReference>
<dbReference type="Proteomes" id="UP000308199">
    <property type="component" value="Unassembled WGS sequence"/>
</dbReference>
<comment type="caution">
    <text evidence="2">The sequence shown here is derived from an EMBL/GenBank/DDBJ whole genome shotgun (WGS) entry which is preliminary data.</text>
</comment>
<reference evidence="2 3" key="1">
    <citation type="submission" date="2019-02" db="EMBL/GenBank/DDBJ databases">
        <title>Genome sequencing of the rare red list fungi Phellinidium pouzarii.</title>
        <authorList>
            <person name="Buettner E."/>
            <person name="Kellner H."/>
        </authorList>
    </citation>
    <scope>NUCLEOTIDE SEQUENCE [LARGE SCALE GENOMIC DNA]</scope>
    <source>
        <strain evidence="2 3">DSM 108285</strain>
    </source>
</reference>
<keyword evidence="3" id="KW-1185">Reference proteome</keyword>
<name>A0A4S4L3X9_9AGAM</name>
<dbReference type="GO" id="GO:0005743">
    <property type="term" value="C:mitochondrial inner membrane"/>
    <property type="evidence" value="ECO:0007669"/>
    <property type="project" value="TreeGrafter"/>
</dbReference>